<feature type="domain" description="Secretin/TonB short N-terminal" evidence="5">
    <location>
        <begin position="93"/>
        <end position="144"/>
    </location>
</feature>
<dbReference type="InterPro" id="IPR011662">
    <property type="entry name" value="Secretin/TonB_short_N"/>
</dbReference>
<protein>
    <submittedName>
        <fullName evidence="6">STN domain-containing protein</fullName>
    </submittedName>
</protein>
<evidence type="ECO:0000256" key="2">
    <source>
        <dbReference type="ARBA" id="ARBA00023136"/>
    </source>
</evidence>
<feature type="transmembrane region" description="Helical" evidence="4">
    <location>
        <begin position="39"/>
        <end position="60"/>
    </location>
</feature>
<evidence type="ECO:0000256" key="1">
    <source>
        <dbReference type="ARBA" id="ARBA00022448"/>
    </source>
</evidence>
<organism evidence="6 7">
    <name type="scientific">Rhodoplanes tepidamans</name>
    <name type="common">Rhodoplanes cryptolactis</name>
    <dbReference type="NCBI Taxonomy" id="200616"/>
    <lineage>
        <taxon>Bacteria</taxon>
        <taxon>Pseudomonadati</taxon>
        <taxon>Pseudomonadota</taxon>
        <taxon>Alphaproteobacteria</taxon>
        <taxon>Hyphomicrobiales</taxon>
        <taxon>Nitrobacteraceae</taxon>
        <taxon>Rhodoplanes</taxon>
    </lineage>
</organism>
<evidence type="ECO:0000256" key="3">
    <source>
        <dbReference type="ARBA" id="ARBA00023237"/>
    </source>
</evidence>
<gene>
    <name evidence="6" type="ORF">PQJ73_15080</name>
</gene>
<reference evidence="6" key="2">
    <citation type="submission" date="2023-02" db="EMBL/GenBank/DDBJ databases">
        <authorList>
            <person name="Rayyan A."/>
            <person name="Meyer T."/>
            <person name="Kyndt J.A."/>
        </authorList>
    </citation>
    <scope>NUCLEOTIDE SEQUENCE</scope>
    <source>
        <strain evidence="6">DSM 9987</strain>
    </source>
</reference>
<proteinExistence type="predicted"/>
<comment type="caution">
    <text evidence="6">The sequence shown here is derived from an EMBL/GenBank/DDBJ whole genome shotgun (WGS) entry which is preliminary data.</text>
</comment>
<keyword evidence="3" id="KW-0998">Cell outer membrane</keyword>
<dbReference type="Pfam" id="PF07660">
    <property type="entry name" value="STN"/>
    <property type="match status" value="1"/>
</dbReference>
<dbReference type="Gene3D" id="3.55.50.30">
    <property type="match status" value="1"/>
</dbReference>
<evidence type="ECO:0000256" key="4">
    <source>
        <dbReference type="SAM" id="Phobius"/>
    </source>
</evidence>
<name>A0ABT5JBH3_RHOTP</name>
<keyword evidence="7" id="KW-1185">Reference proteome</keyword>
<dbReference type="RefSeq" id="WP_272777857.1">
    <property type="nucleotide sequence ID" value="NZ_JAQQLI010000022.1"/>
</dbReference>
<dbReference type="Proteomes" id="UP001165652">
    <property type="component" value="Unassembled WGS sequence"/>
</dbReference>
<evidence type="ECO:0000313" key="6">
    <source>
        <dbReference type="EMBL" id="MDC7787015.1"/>
    </source>
</evidence>
<evidence type="ECO:0000313" key="7">
    <source>
        <dbReference type="Proteomes" id="UP001165652"/>
    </source>
</evidence>
<dbReference type="SUPFAM" id="SSF74653">
    <property type="entry name" value="TolA/TonB C-terminal domain"/>
    <property type="match status" value="1"/>
</dbReference>
<accession>A0ABT5JBH3</accession>
<dbReference type="EMBL" id="JAQQLI010000022">
    <property type="protein sequence ID" value="MDC7787015.1"/>
    <property type="molecule type" value="Genomic_DNA"/>
</dbReference>
<reference evidence="6" key="1">
    <citation type="journal article" date="2023" name="Microbiol Resour">
        <title>Genome Sequences of Rhodoplanes serenus and Two Thermotolerant Strains, Rhodoplanes tepidamans and 'Rhodoplanes cryptolactis,' Further Refine the Genus.</title>
        <authorList>
            <person name="Rayyan A.A."/>
            <person name="Kyndt J.A."/>
        </authorList>
    </citation>
    <scope>NUCLEOTIDE SEQUENCE</scope>
    <source>
        <strain evidence="6">DSM 9987</strain>
    </source>
</reference>
<keyword evidence="4" id="KW-0812">Transmembrane</keyword>
<sequence length="267" mass="28274">MVGGTTRTKTWGRAAVLPLTAWGLLVVRALAGLALAPDALVVAAAMGVSTFGASAAAAAAEPDRRAAGGLVRFDIPLQPLATALDEFSRVTGVQVLYESRLAHGMLSPGLRRTATVEAALAALIDGTDLTARFVGPKAVTLVRPVAADASELPSRRALGAPQLVLRTMRVVEENDDGKLRAYDMVLRSDIEQALKRDPMTRAGPYVASLRLWVDPSRVVRRMELVDTTGDDRYDAAISKALRGLVVSQPPPPAMPNPINVKISVRGL</sequence>
<dbReference type="SMART" id="SM00965">
    <property type="entry name" value="STN"/>
    <property type="match status" value="1"/>
</dbReference>
<keyword evidence="1" id="KW-0813">Transport</keyword>
<dbReference type="Gene3D" id="3.30.1150.10">
    <property type="match status" value="1"/>
</dbReference>
<keyword evidence="4" id="KW-1133">Transmembrane helix</keyword>
<keyword evidence="2 4" id="KW-0472">Membrane</keyword>
<dbReference type="Pfam" id="PF13103">
    <property type="entry name" value="TonB_2"/>
    <property type="match status" value="1"/>
</dbReference>
<evidence type="ECO:0000259" key="5">
    <source>
        <dbReference type="SMART" id="SM00965"/>
    </source>
</evidence>